<dbReference type="InterPro" id="IPR015422">
    <property type="entry name" value="PyrdxlP-dep_Trfase_small"/>
</dbReference>
<dbReference type="PANTHER" id="PTHR42858:SF1">
    <property type="entry name" value="LD15494P"/>
    <property type="match status" value="1"/>
</dbReference>
<dbReference type="InterPro" id="IPR004839">
    <property type="entry name" value="Aminotransferase_I/II_large"/>
</dbReference>
<proteinExistence type="predicted"/>
<protein>
    <recommendedName>
        <fullName evidence="1">Aminotransferase class I/classII large domain-containing protein</fullName>
    </recommendedName>
</protein>
<dbReference type="Pfam" id="PF00155">
    <property type="entry name" value="Aminotran_1_2"/>
    <property type="match status" value="1"/>
</dbReference>
<dbReference type="InterPro" id="IPR015421">
    <property type="entry name" value="PyrdxlP-dep_Trfase_major"/>
</dbReference>
<evidence type="ECO:0000259" key="1">
    <source>
        <dbReference type="Pfam" id="PF00155"/>
    </source>
</evidence>
<evidence type="ECO:0000313" key="2">
    <source>
        <dbReference type="EMBL" id="KAF9750139.1"/>
    </source>
</evidence>
<dbReference type="Gene3D" id="3.40.640.10">
    <property type="entry name" value="Type I PLP-dependent aspartate aminotransferase-like (Major domain)"/>
    <property type="match status" value="1"/>
</dbReference>
<dbReference type="SUPFAM" id="SSF53383">
    <property type="entry name" value="PLP-dependent transferases"/>
    <property type="match status" value="1"/>
</dbReference>
<comment type="caution">
    <text evidence="2">The sequence shown here is derived from an EMBL/GenBank/DDBJ whole genome shotgun (WGS) entry which is preliminary data.</text>
</comment>
<dbReference type="EMBL" id="JADCTT010000007">
    <property type="protein sequence ID" value="KAF9750139.1"/>
    <property type="molecule type" value="Genomic_DNA"/>
</dbReference>
<dbReference type="InterPro" id="IPR015424">
    <property type="entry name" value="PyrdxlP-dep_Trfase"/>
</dbReference>
<dbReference type="CDD" id="cd00609">
    <property type="entry name" value="AAT_like"/>
    <property type="match status" value="1"/>
</dbReference>
<feature type="domain" description="Aminotransferase class I/classII large" evidence="1">
    <location>
        <begin position="65"/>
        <end position="432"/>
    </location>
</feature>
<dbReference type="GO" id="GO:0047536">
    <property type="term" value="F:2-aminoadipate transaminase activity"/>
    <property type="evidence" value="ECO:0007669"/>
    <property type="project" value="TreeGrafter"/>
</dbReference>
<evidence type="ECO:0000313" key="3">
    <source>
        <dbReference type="Proteomes" id="UP000616885"/>
    </source>
</evidence>
<gene>
    <name evidence="2" type="ORF">IM811_016166</name>
</gene>
<accession>A0A8H7TMR1</accession>
<dbReference type="PANTHER" id="PTHR42858">
    <property type="entry name" value="AMINOTRANSFERASE"/>
    <property type="match status" value="1"/>
</dbReference>
<dbReference type="Proteomes" id="UP000616885">
    <property type="component" value="Unassembled WGS sequence"/>
</dbReference>
<dbReference type="AlphaFoldDB" id="A0A8H7TMR1"/>
<reference evidence="2" key="1">
    <citation type="submission" date="2020-10" db="EMBL/GenBank/DDBJ databases">
        <title>High-Quality Genome Resource of Clonostachys rosea strain S41 by Oxford Nanopore Long-Read Sequencing.</title>
        <authorList>
            <person name="Wang H."/>
        </authorList>
    </citation>
    <scope>NUCLEOTIDE SEQUENCE</scope>
    <source>
        <strain evidence="2">S41</strain>
    </source>
</reference>
<sequence length="465" mass="50813">MTGELFPTSSAMTVEPLHSIHININMAKHAINFLRGWPSPSLLPAHLLAGAAQRLLTNPTVFVPALQYGPDEGYRPLRDGLAAWLGRHYSVDPDPERICITGGASQNVANVLQSYTDPVFTRAVWLVAPVFHLACPIFEDSGFRGRLHAAPEDEDGIDVEVLEAKLKAFEELESKKGNRGEPYKNPGPLRKLYRHVIYAVPSCGNPSGKTMSLKRREGLVRLARKYDALIIADDVYDFLQWRIPSEPGALGIPEGGFGNVVSNGSFSKIAGPGVRTGWAEGTRAFAFGLAQTASSKSGGAPSQLCAAMLSDLVHSGELQTHIDQVIRPSLQRRHKLMLDTLRQHLVPLGAEVRHGSLLGADIYGGYFVWIAHNLGVSSDVISKAAQEEENMIIGGGNMFAVKGDDSVRFDNEIRLTFAWLEEQDIVDGVERLAALFQRIKANPEQYKATVGKTAQDQGRLVDSFK</sequence>
<dbReference type="GO" id="GO:0030170">
    <property type="term" value="F:pyridoxal phosphate binding"/>
    <property type="evidence" value="ECO:0007669"/>
    <property type="project" value="InterPro"/>
</dbReference>
<dbReference type="Gene3D" id="3.90.1150.10">
    <property type="entry name" value="Aspartate Aminotransferase, domain 1"/>
    <property type="match status" value="1"/>
</dbReference>
<organism evidence="2 3">
    <name type="scientific">Bionectria ochroleuca</name>
    <name type="common">Gliocladium roseum</name>
    <dbReference type="NCBI Taxonomy" id="29856"/>
    <lineage>
        <taxon>Eukaryota</taxon>
        <taxon>Fungi</taxon>
        <taxon>Dikarya</taxon>
        <taxon>Ascomycota</taxon>
        <taxon>Pezizomycotina</taxon>
        <taxon>Sordariomycetes</taxon>
        <taxon>Hypocreomycetidae</taxon>
        <taxon>Hypocreales</taxon>
        <taxon>Bionectriaceae</taxon>
        <taxon>Clonostachys</taxon>
    </lineage>
</organism>
<name>A0A8H7TMR1_BIOOC</name>